<evidence type="ECO:0000259" key="5">
    <source>
        <dbReference type="Pfam" id="PF01094"/>
    </source>
</evidence>
<feature type="non-terminal residue" evidence="6">
    <location>
        <position position="424"/>
    </location>
</feature>
<organism evidence="6 7">
    <name type="scientific">Candidula unifasciata</name>
    <dbReference type="NCBI Taxonomy" id="100452"/>
    <lineage>
        <taxon>Eukaryota</taxon>
        <taxon>Metazoa</taxon>
        <taxon>Spiralia</taxon>
        <taxon>Lophotrochozoa</taxon>
        <taxon>Mollusca</taxon>
        <taxon>Gastropoda</taxon>
        <taxon>Heterobranchia</taxon>
        <taxon>Euthyneura</taxon>
        <taxon>Panpulmonata</taxon>
        <taxon>Eupulmonata</taxon>
        <taxon>Stylommatophora</taxon>
        <taxon>Helicina</taxon>
        <taxon>Helicoidea</taxon>
        <taxon>Geomitridae</taxon>
        <taxon>Candidula</taxon>
    </lineage>
</organism>
<dbReference type="AlphaFoldDB" id="A0A8S4A2U3"/>
<proteinExistence type="predicted"/>
<evidence type="ECO:0000256" key="3">
    <source>
        <dbReference type="ARBA" id="ARBA00022989"/>
    </source>
</evidence>
<keyword evidence="4" id="KW-0472">Membrane</keyword>
<evidence type="ECO:0000256" key="2">
    <source>
        <dbReference type="ARBA" id="ARBA00022692"/>
    </source>
</evidence>
<comment type="subcellular location">
    <subcellularLocation>
        <location evidence="1">Membrane</location>
    </subcellularLocation>
</comment>
<accession>A0A8S4A2U3</accession>
<evidence type="ECO:0000313" key="7">
    <source>
        <dbReference type="Proteomes" id="UP000678393"/>
    </source>
</evidence>
<evidence type="ECO:0000256" key="4">
    <source>
        <dbReference type="ARBA" id="ARBA00023136"/>
    </source>
</evidence>
<evidence type="ECO:0000313" key="6">
    <source>
        <dbReference type="EMBL" id="CAG5134652.1"/>
    </source>
</evidence>
<evidence type="ECO:0000256" key="1">
    <source>
        <dbReference type="ARBA" id="ARBA00004370"/>
    </source>
</evidence>
<name>A0A8S4A2U3_9EUPU</name>
<keyword evidence="3" id="KW-1133">Transmembrane helix</keyword>
<keyword evidence="7" id="KW-1185">Reference proteome</keyword>
<protein>
    <recommendedName>
        <fullName evidence="5">Receptor ligand binding region domain-containing protein</fullName>
    </recommendedName>
</protein>
<dbReference type="InterPro" id="IPR028082">
    <property type="entry name" value="Peripla_BP_I"/>
</dbReference>
<feature type="domain" description="Receptor ligand binding region" evidence="5">
    <location>
        <begin position="310"/>
        <end position="374"/>
    </location>
</feature>
<dbReference type="InterPro" id="IPR001828">
    <property type="entry name" value="ANF_lig-bd_rcpt"/>
</dbReference>
<comment type="caution">
    <text evidence="6">The sequence shown here is derived from an EMBL/GenBank/DDBJ whole genome shotgun (WGS) entry which is preliminary data.</text>
</comment>
<dbReference type="GO" id="GO:0016020">
    <property type="term" value="C:membrane"/>
    <property type="evidence" value="ECO:0007669"/>
    <property type="project" value="UniProtKB-SubCell"/>
</dbReference>
<dbReference type="Pfam" id="PF01094">
    <property type="entry name" value="ANF_receptor"/>
    <property type="match status" value="1"/>
</dbReference>
<feature type="non-terminal residue" evidence="6">
    <location>
        <position position="1"/>
    </location>
</feature>
<dbReference type="SUPFAM" id="SSF53822">
    <property type="entry name" value="Periplasmic binding protein-like I"/>
    <property type="match status" value="1"/>
</dbReference>
<reference evidence="6" key="1">
    <citation type="submission" date="2021-04" db="EMBL/GenBank/DDBJ databases">
        <authorList>
            <consortium name="Molecular Ecology Group"/>
        </authorList>
    </citation>
    <scope>NUCLEOTIDE SEQUENCE</scope>
</reference>
<keyword evidence="2" id="KW-0812">Transmembrane</keyword>
<gene>
    <name evidence="6" type="ORF">CUNI_LOCUS20210</name>
</gene>
<dbReference type="EMBL" id="CAJHNH020007446">
    <property type="protein sequence ID" value="CAG5134652.1"/>
    <property type="molecule type" value="Genomic_DNA"/>
</dbReference>
<dbReference type="Proteomes" id="UP000678393">
    <property type="component" value="Unassembled WGS sequence"/>
</dbReference>
<sequence length="424" mass="47187">VVLLMDVGDQLSVLEAASALSLTTKHAFFTFTKTPYDENIQSVLGLKYEDMMQPVFYNDSIVPGTSIFESLFVIGYTFPSDSLQNRTALESVRIKRDVNINTDFTSLHSNGADFTSLHSNGATGIYQRRKGKKGHTDDNSLKMHDFKVRKESHDILYRHQSGKVIVKRQAVSANVDNMSQGFQGITDDTHKMSSSENSSMVAQARLIKNNNDSATIQSSDIKTSQNIEDVFILHSNASQHVRQQNTSSDLPEKNVHPKTSDSLVFESEYQILPSKANLDMDPMLNLHPMLAAKFRSKRDIETYIPSGADSSATYDLVFLLAYAVHLLTKTTNSVPFTDQLIASMANLSFPGHSGRFEIDPGQQVSFDFQVYDFNVTAGAMKPTVYYLAASSETWVLGQQHPLRWPGGIILSPDECFKQQPGCDD</sequence>